<sequence length="306" mass="35591">MRWIVYEVSPSRRLQKCVCLCPEHLLFINGSALIGLNMLCKHSRFTDFSCFYMKIKNELYSCSIMRSRSNSLEDTVKAKLSPPRGRARQQTSAREDGHGVRHAHEDTATVQRNLADDRRRAQKERTAAKSRDLSRDDLLFLLSMLEGELQARDEVITVLKADKIDLALLEGKYGFVTPQNVLKALQRDAIQAKSGSWQEDIYEKPMSEVRESPSGSADPRRPLACSERVCVCQLDRLVEKQRETYRRMLEQLLLVERAHRQTLNRLEDEKRNHSDFMRKSDEFTSLLEQDRERSELRFLCPAFHLM</sequence>
<evidence type="ECO:0000256" key="1">
    <source>
        <dbReference type="ARBA" id="ARBA00023054"/>
    </source>
</evidence>
<dbReference type="PANTHER" id="PTHR23166">
    <property type="entry name" value="FILAMIN/GPBP-INTERACTING PROTEIN"/>
    <property type="match status" value="1"/>
</dbReference>
<name>A0ABQ8M7Q1_LABRO</name>
<protein>
    <submittedName>
        <fullName evidence="4">Filamin A-interacting protein 1-like</fullName>
    </submittedName>
</protein>
<dbReference type="Pfam" id="PF09727">
    <property type="entry name" value="CortBP2"/>
    <property type="match status" value="1"/>
</dbReference>
<dbReference type="PANTHER" id="PTHR23166:SF4">
    <property type="entry name" value="FILAMIN A-INTERACTING PROTEIN 1-LIKE"/>
    <property type="match status" value="1"/>
</dbReference>
<feature type="compositionally biased region" description="Basic and acidic residues" evidence="2">
    <location>
        <begin position="93"/>
        <end position="107"/>
    </location>
</feature>
<feature type="domain" description="Cortactin-binding protein-2 N-terminal" evidence="3">
    <location>
        <begin position="132"/>
        <end position="293"/>
    </location>
</feature>
<evidence type="ECO:0000256" key="2">
    <source>
        <dbReference type="SAM" id="MobiDB-lite"/>
    </source>
</evidence>
<comment type="caution">
    <text evidence="4">The sequence shown here is derived from an EMBL/GenBank/DDBJ whole genome shotgun (WGS) entry which is preliminary data.</text>
</comment>
<dbReference type="InterPro" id="IPR019131">
    <property type="entry name" value="Cortactin-binding_p2_N"/>
</dbReference>
<dbReference type="EMBL" id="JACTAM010000011">
    <property type="protein sequence ID" value="KAI2658907.1"/>
    <property type="molecule type" value="Genomic_DNA"/>
</dbReference>
<evidence type="ECO:0000313" key="5">
    <source>
        <dbReference type="Proteomes" id="UP000830375"/>
    </source>
</evidence>
<feature type="compositionally biased region" description="Basic and acidic residues" evidence="2">
    <location>
        <begin position="114"/>
        <end position="129"/>
    </location>
</feature>
<dbReference type="InterPro" id="IPR050719">
    <property type="entry name" value="Cortactin-Actin_Reg"/>
</dbReference>
<evidence type="ECO:0000259" key="3">
    <source>
        <dbReference type="Pfam" id="PF09727"/>
    </source>
</evidence>
<keyword evidence="5" id="KW-1185">Reference proteome</keyword>
<feature type="region of interest" description="Disordered" evidence="2">
    <location>
        <begin position="73"/>
        <end position="129"/>
    </location>
</feature>
<keyword evidence="1" id="KW-0175">Coiled coil</keyword>
<proteinExistence type="predicted"/>
<reference evidence="4 5" key="1">
    <citation type="submission" date="2022-01" db="EMBL/GenBank/DDBJ databases">
        <title>A high-quality chromosome-level genome assembly of rohu carp, Labeo rohita.</title>
        <authorList>
            <person name="Arick M.A. II"/>
            <person name="Hsu C.-Y."/>
            <person name="Magbanua Z."/>
            <person name="Pechanova O."/>
            <person name="Grover C."/>
            <person name="Miller E."/>
            <person name="Thrash A."/>
            <person name="Ezzel L."/>
            <person name="Alam S."/>
            <person name="Benzie J."/>
            <person name="Hamilton M."/>
            <person name="Karsi A."/>
            <person name="Lawrence M.L."/>
            <person name="Peterson D.G."/>
        </authorList>
    </citation>
    <scope>NUCLEOTIDE SEQUENCE [LARGE SCALE GENOMIC DNA]</scope>
    <source>
        <strain evidence="5">BAU-BD-2019</strain>
        <tissue evidence="4">Blood</tissue>
    </source>
</reference>
<evidence type="ECO:0000313" key="4">
    <source>
        <dbReference type="EMBL" id="KAI2658907.1"/>
    </source>
</evidence>
<dbReference type="Proteomes" id="UP000830375">
    <property type="component" value="Unassembled WGS sequence"/>
</dbReference>
<accession>A0ABQ8M7Q1</accession>
<gene>
    <name evidence="4" type="ORF">H4Q32_023059</name>
</gene>
<organism evidence="4 5">
    <name type="scientific">Labeo rohita</name>
    <name type="common">Indian major carp</name>
    <name type="synonym">Cyprinus rohita</name>
    <dbReference type="NCBI Taxonomy" id="84645"/>
    <lineage>
        <taxon>Eukaryota</taxon>
        <taxon>Metazoa</taxon>
        <taxon>Chordata</taxon>
        <taxon>Craniata</taxon>
        <taxon>Vertebrata</taxon>
        <taxon>Euteleostomi</taxon>
        <taxon>Actinopterygii</taxon>
        <taxon>Neopterygii</taxon>
        <taxon>Teleostei</taxon>
        <taxon>Ostariophysi</taxon>
        <taxon>Cypriniformes</taxon>
        <taxon>Cyprinidae</taxon>
        <taxon>Labeoninae</taxon>
        <taxon>Labeonini</taxon>
        <taxon>Labeo</taxon>
    </lineage>
</organism>